<dbReference type="CDD" id="cd01347">
    <property type="entry name" value="ligand_gated_channel"/>
    <property type="match status" value="1"/>
</dbReference>
<evidence type="ECO:0000259" key="14">
    <source>
        <dbReference type="Pfam" id="PF00593"/>
    </source>
</evidence>
<evidence type="ECO:0000256" key="8">
    <source>
        <dbReference type="ARBA" id="ARBA00023114"/>
    </source>
</evidence>
<keyword evidence="6" id="KW-0406">Ion transport</keyword>
<feature type="signal peptide" evidence="13">
    <location>
        <begin position="1"/>
        <end position="20"/>
    </location>
</feature>
<evidence type="ECO:0000256" key="3">
    <source>
        <dbReference type="ARBA" id="ARBA00022452"/>
    </source>
</evidence>
<evidence type="ECO:0000256" key="2">
    <source>
        <dbReference type="ARBA" id="ARBA00022448"/>
    </source>
</evidence>
<keyword evidence="10 11" id="KW-0998">Cell outer membrane</keyword>
<evidence type="ECO:0000256" key="1">
    <source>
        <dbReference type="ARBA" id="ARBA00004571"/>
    </source>
</evidence>
<protein>
    <submittedName>
        <fullName evidence="16">Vitamin B12 transporter</fullName>
    </submittedName>
</protein>
<evidence type="ECO:0000259" key="15">
    <source>
        <dbReference type="Pfam" id="PF07715"/>
    </source>
</evidence>
<proteinExistence type="inferred from homology"/>
<dbReference type="InterPro" id="IPR036942">
    <property type="entry name" value="Beta-barrel_TonB_sf"/>
</dbReference>
<gene>
    <name evidence="16" type="ORF">ABIE04_001571</name>
</gene>
<keyword evidence="8" id="KW-0626">Porin</keyword>
<evidence type="ECO:0000256" key="12">
    <source>
        <dbReference type="RuleBase" id="RU003357"/>
    </source>
</evidence>
<dbReference type="InterPro" id="IPR037066">
    <property type="entry name" value="Plug_dom_sf"/>
</dbReference>
<comment type="caution">
    <text evidence="16">The sequence shown here is derived from an EMBL/GenBank/DDBJ whole genome shotgun (WGS) entry which is preliminary data.</text>
</comment>
<dbReference type="InterPro" id="IPR010101">
    <property type="entry name" value="B12_transptr_BtuB"/>
</dbReference>
<evidence type="ECO:0000256" key="11">
    <source>
        <dbReference type="PROSITE-ProRule" id="PRU01360"/>
    </source>
</evidence>
<keyword evidence="4 11" id="KW-0812">Transmembrane</keyword>
<dbReference type="Pfam" id="PF07715">
    <property type="entry name" value="Plug"/>
    <property type="match status" value="1"/>
</dbReference>
<evidence type="ECO:0000313" key="17">
    <source>
        <dbReference type="Proteomes" id="UP001549251"/>
    </source>
</evidence>
<evidence type="ECO:0000256" key="6">
    <source>
        <dbReference type="ARBA" id="ARBA00023065"/>
    </source>
</evidence>
<dbReference type="Pfam" id="PF00593">
    <property type="entry name" value="TonB_dep_Rec_b-barrel"/>
    <property type="match status" value="1"/>
</dbReference>
<evidence type="ECO:0000256" key="4">
    <source>
        <dbReference type="ARBA" id="ARBA00022692"/>
    </source>
</evidence>
<name>A0ABV2PW22_9GAMM</name>
<dbReference type="PANTHER" id="PTHR30069">
    <property type="entry name" value="TONB-DEPENDENT OUTER MEMBRANE RECEPTOR"/>
    <property type="match status" value="1"/>
</dbReference>
<keyword evidence="17" id="KW-1185">Reference proteome</keyword>
<feature type="domain" description="TonB-dependent receptor plug" evidence="15">
    <location>
        <begin position="44"/>
        <end position="149"/>
    </location>
</feature>
<evidence type="ECO:0000313" key="16">
    <source>
        <dbReference type="EMBL" id="MET4569244.1"/>
    </source>
</evidence>
<feature type="chain" id="PRO_5045532375" evidence="13">
    <location>
        <begin position="21"/>
        <end position="617"/>
    </location>
</feature>
<evidence type="ECO:0000256" key="10">
    <source>
        <dbReference type="ARBA" id="ARBA00023237"/>
    </source>
</evidence>
<evidence type="ECO:0000256" key="5">
    <source>
        <dbReference type="ARBA" id="ARBA00022729"/>
    </source>
</evidence>
<accession>A0ABV2PW22</accession>
<evidence type="ECO:0000256" key="7">
    <source>
        <dbReference type="ARBA" id="ARBA00023077"/>
    </source>
</evidence>
<comment type="subcellular location">
    <subcellularLocation>
        <location evidence="1 11">Cell outer membrane</location>
        <topology evidence="1 11">Multi-pass membrane protein</topology>
    </subcellularLocation>
</comment>
<evidence type="ECO:0000256" key="13">
    <source>
        <dbReference type="SAM" id="SignalP"/>
    </source>
</evidence>
<organism evidence="16 17">
    <name type="scientific">Rhodanobacter soli</name>
    <dbReference type="NCBI Taxonomy" id="590609"/>
    <lineage>
        <taxon>Bacteria</taxon>
        <taxon>Pseudomonadati</taxon>
        <taxon>Pseudomonadota</taxon>
        <taxon>Gammaproteobacteria</taxon>
        <taxon>Lysobacterales</taxon>
        <taxon>Rhodanobacteraceae</taxon>
        <taxon>Rhodanobacter</taxon>
    </lineage>
</organism>
<dbReference type="Gene3D" id="2.170.130.10">
    <property type="entry name" value="TonB-dependent receptor, plug domain"/>
    <property type="match status" value="1"/>
</dbReference>
<dbReference type="PANTHER" id="PTHR30069:SF53">
    <property type="entry name" value="COLICIN I RECEPTOR-RELATED"/>
    <property type="match status" value="1"/>
</dbReference>
<dbReference type="PROSITE" id="PS52016">
    <property type="entry name" value="TONB_DEPENDENT_REC_3"/>
    <property type="match status" value="1"/>
</dbReference>
<dbReference type="EMBL" id="JBEPSD010000001">
    <property type="protein sequence ID" value="MET4569244.1"/>
    <property type="molecule type" value="Genomic_DNA"/>
</dbReference>
<dbReference type="InterPro" id="IPR000531">
    <property type="entry name" value="Beta-barrel_TonB"/>
</dbReference>
<dbReference type="InterPro" id="IPR012910">
    <property type="entry name" value="Plug_dom"/>
</dbReference>
<keyword evidence="7 12" id="KW-0798">TonB box</keyword>
<sequence>MMKKSLLAAALLSCTVAAQAADQSDASALAPVIVTATRTAITADEALSSVSVITRADIERLQPLSVPDLLAGLPGMSFANTGGYGQQTSLFMRGTNSTHTLLLVDGVRVASVSAGLAAFEQIPVEQIERIEIVRGPRSSLYGADAIGGVIQIFTRRGTRDGGLQPSFSVTTGSNNLLRGQAGLSGGSEHAWYNLGVGAQYTRGINACRIGAGVVFAGCFTDEPDRDAYRNKNLSASGGYRWDDGAELTGTWLRSLGEIHFDGSYQNRSRTLQQVAGSTFSFNPLEAWKTTLSVGQNLDRYDNYENRDFVGYIYSRRNQASWQNDLSVASNQLLTLGVDWQGEHIDSDTGFLASRRNNTGGYVQYQGTFGRNEVQLSARRDHNGQFGNHNTGAAAWGYRFEHGLRLSASYGSAFHAPTFNDLYYPYGSGNPDLKPEKSRSAELGLSQQQGTWNWALNAYQTRIDQLIALDSNYFPSNISKARIRGVEGQFGANLAGWRLQAYLGWLQPRNEDGGINDGRTLPRRPGRTARVDLDRRFGAFGVGATVNAAGRSYDDAANRHPLGGYASTDLRASWHFAPDWQVEARLANVFDRHYETVWYFNQPGRSAFLTLRYSPAGR</sequence>
<comment type="similarity">
    <text evidence="11 12">Belongs to the TonB-dependent receptor family.</text>
</comment>
<dbReference type="SUPFAM" id="SSF56935">
    <property type="entry name" value="Porins"/>
    <property type="match status" value="1"/>
</dbReference>
<evidence type="ECO:0000256" key="9">
    <source>
        <dbReference type="ARBA" id="ARBA00023136"/>
    </source>
</evidence>
<reference evidence="16 17" key="1">
    <citation type="submission" date="2024-06" db="EMBL/GenBank/DDBJ databases">
        <title>Sorghum-associated microbial communities from plants grown in Nebraska, USA.</title>
        <authorList>
            <person name="Schachtman D."/>
        </authorList>
    </citation>
    <scope>NUCLEOTIDE SEQUENCE [LARGE SCALE GENOMIC DNA]</scope>
    <source>
        <strain evidence="16 17">1757</strain>
    </source>
</reference>
<keyword evidence="5 13" id="KW-0732">Signal</keyword>
<dbReference type="Gene3D" id="2.40.170.20">
    <property type="entry name" value="TonB-dependent receptor, beta-barrel domain"/>
    <property type="match status" value="1"/>
</dbReference>
<dbReference type="InterPro" id="IPR039426">
    <property type="entry name" value="TonB-dep_rcpt-like"/>
</dbReference>
<dbReference type="NCBIfam" id="TIGR01779">
    <property type="entry name" value="TonB-B12"/>
    <property type="match status" value="1"/>
</dbReference>
<dbReference type="Proteomes" id="UP001549251">
    <property type="component" value="Unassembled WGS sequence"/>
</dbReference>
<keyword evidence="2 11" id="KW-0813">Transport</keyword>
<feature type="domain" description="TonB-dependent receptor-like beta-barrel" evidence="14">
    <location>
        <begin position="224"/>
        <end position="588"/>
    </location>
</feature>
<keyword evidence="9 11" id="KW-0472">Membrane</keyword>
<keyword evidence="3 11" id="KW-1134">Transmembrane beta strand</keyword>